<accession>A0A0N8GNQ4</accession>
<dbReference type="STRING" id="1134406.ADN00_05765"/>
<evidence type="ECO:0000313" key="2">
    <source>
        <dbReference type="EMBL" id="KPL78746.1"/>
    </source>
</evidence>
<comment type="similarity">
    <text evidence="1">Belongs to the ROK (NagC/XylR) family.</text>
</comment>
<reference evidence="2 3" key="1">
    <citation type="submission" date="2015-07" db="EMBL/GenBank/DDBJ databases">
        <title>Genome sequence of Ornatilinea apprima DSM 23815.</title>
        <authorList>
            <person name="Hemp J."/>
            <person name="Ward L.M."/>
            <person name="Pace L.A."/>
            <person name="Fischer W.W."/>
        </authorList>
    </citation>
    <scope>NUCLEOTIDE SEQUENCE [LARGE SCALE GENOMIC DNA]</scope>
    <source>
        <strain evidence="2 3">P3M-1</strain>
    </source>
</reference>
<proteinExistence type="inferred from homology"/>
<dbReference type="SUPFAM" id="SSF53067">
    <property type="entry name" value="Actin-like ATPase domain"/>
    <property type="match status" value="1"/>
</dbReference>
<evidence type="ECO:0000256" key="1">
    <source>
        <dbReference type="ARBA" id="ARBA00006479"/>
    </source>
</evidence>
<name>A0A0N8GNQ4_9CHLR</name>
<dbReference type="EMBL" id="LGCL01000016">
    <property type="protein sequence ID" value="KPL78746.1"/>
    <property type="molecule type" value="Genomic_DNA"/>
</dbReference>
<dbReference type="Pfam" id="PF00480">
    <property type="entry name" value="ROK"/>
    <property type="match status" value="1"/>
</dbReference>
<keyword evidence="3" id="KW-1185">Reference proteome</keyword>
<dbReference type="InterPro" id="IPR000600">
    <property type="entry name" value="ROK"/>
</dbReference>
<evidence type="ECO:0000313" key="3">
    <source>
        <dbReference type="Proteomes" id="UP000050417"/>
    </source>
</evidence>
<comment type="caution">
    <text evidence="2">The sequence shown here is derived from an EMBL/GenBank/DDBJ whole genome shotgun (WGS) entry which is preliminary data.</text>
</comment>
<organism evidence="2 3">
    <name type="scientific">Ornatilinea apprima</name>
    <dbReference type="NCBI Taxonomy" id="1134406"/>
    <lineage>
        <taxon>Bacteria</taxon>
        <taxon>Bacillati</taxon>
        <taxon>Chloroflexota</taxon>
        <taxon>Anaerolineae</taxon>
        <taxon>Anaerolineales</taxon>
        <taxon>Anaerolineaceae</taxon>
        <taxon>Ornatilinea</taxon>
    </lineage>
</organism>
<dbReference type="Gene3D" id="3.30.420.40">
    <property type="match status" value="2"/>
</dbReference>
<sequence length="316" mass="33272">MDIGGTKTAVGLVDSSGYLHFQKQAPTCQDGPQHGFAQIIRLIEEVLFETRIGIDQVQGIGIGIPAVLEPETDFVIWGPNLAGWRNVDLRGALIDHFKVPVCVEYDGHTAVLGEWWIGAGKAYQSMVSIIIGTGLGGGMVLDGKLYRGMNRLAGAAGWFGLTLNAGMQSQRESSIGFWEARIAGPAISMRAQQFAAEHPNSMMASVSPPDRLTAQQVFEIAGKGDPAAQQFCEQIADEIGIGIANVVSLVDPQVVILGGGVGSNCGVLLPRIRQVVQSWAQPIAGKSVQLVLSTLGAKAGLVGAAYSVLLRNGAEG</sequence>
<gene>
    <name evidence="2" type="ORF">ADN00_05765</name>
</gene>
<protein>
    <recommendedName>
        <fullName evidence="4">ROK family protein</fullName>
    </recommendedName>
</protein>
<dbReference type="Proteomes" id="UP000050417">
    <property type="component" value="Unassembled WGS sequence"/>
</dbReference>
<evidence type="ECO:0008006" key="4">
    <source>
        <dbReference type="Google" id="ProtNLM"/>
    </source>
</evidence>
<dbReference type="AlphaFoldDB" id="A0A0N8GNQ4"/>
<dbReference type="PANTHER" id="PTHR18964">
    <property type="entry name" value="ROK (REPRESSOR, ORF, KINASE) FAMILY"/>
    <property type="match status" value="1"/>
</dbReference>
<dbReference type="PANTHER" id="PTHR18964:SF149">
    <property type="entry name" value="BIFUNCTIONAL UDP-N-ACETYLGLUCOSAMINE 2-EPIMERASE_N-ACETYLMANNOSAMINE KINASE"/>
    <property type="match status" value="1"/>
</dbReference>
<dbReference type="InterPro" id="IPR043129">
    <property type="entry name" value="ATPase_NBD"/>
</dbReference>